<comment type="caution">
    <text evidence="1">The sequence shown here is derived from an EMBL/GenBank/DDBJ whole genome shotgun (WGS) entry which is preliminary data.</text>
</comment>
<dbReference type="EMBL" id="NBSK02000007">
    <property type="protein sequence ID" value="KAJ0195358.1"/>
    <property type="molecule type" value="Genomic_DNA"/>
</dbReference>
<sequence length="172" mass="19881">MHGCYVYDMIRYVYGIVVCIDYITKNGRGQLMGWREIEDLFAEKIGETGLGCHPTTGKLNCSDEWWDRKLKKPDAKKYRQKGVYPLLKEKWDHLFDDVVTIGAGCVSPSLNLESVDKSINVVDEIQNENGWSDEAMREYSKYSRLESLDNQENSFWTNFTKEVTGDPTNFDV</sequence>
<protein>
    <recommendedName>
        <fullName evidence="3">Myb/SANT-like domain-containing protein</fullName>
    </recommendedName>
</protein>
<organism evidence="1 2">
    <name type="scientific">Lactuca sativa</name>
    <name type="common">Garden lettuce</name>
    <dbReference type="NCBI Taxonomy" id="4236"/>
    <lineage>
        <taxon>Eukaryota</taxon>
        <taxon>Viridiplantae</taxon>
        <taxon>Streptophyta</taxon>
        <taxon>Embryophyta</taxon>
        <taxon>Tracheophyta</taxon>
        <taxon>Spermatophyta</taxon>
        <taxon>Magnoliopsida</taxon>
        <taxon>eudicotyledons</taxon>
        <taxon>Gunneridae</taxon>
        <taxon>Pentapetalae</taxon>
        <taxon>asterids</taxon>
        <taxon>campanulids</taxon>
        <taxon>Asterales</taxon>
        <taxon>Asteraceae</taxon>
        <taxon>Cichorioideae</taxon>
        <taxon>Cichorieae</taxon>
        <taxon>Lactucinae</taxon>
        <taxon>Lactuca</taxon>
    </lineage>
</organism>
<name>A0A9R1UXI1_LACSA</name>
<proteinExistence type="predicted"/>
<evidence type="ECO:0000313" key="2">
    <source>
        <dbReference type="Proteomes" id="UP000235145"/>
    </source>
</evidence>
<gene>
    <name evidence="1" type="ORF">LSAT_V11C700374890</name>
</gene>
<accession>A0A9R1UXI1</accession>
<reference evidence="1 2" key="1">
    <citation type="journal article" date="2017" name="Nat. Commun.">
        <title>Genome assembly with in vitro proximity ligation data and whole-genome triplication in lettuce.</title>
        <authorList>
            <person name="Reyes-Chin-Wo S."/>
            <person name="Wang Z."/>
            <person name="Yang X."/>
            <person name="Kozik A."/>
            <person name="Arikit S."/>
            <person name="Song C."/>
            <person name="Xia L."/>
            <person name="Froenicke L."/>
            <person name="Lavelle D.O."/>
            <person name="Truco M.J."/>
            <person name="Xia R."/>
            <person name="Zhu S."/>
            <person name="Xu C."/>
            <person name="Xu H."/>
            <person name="Xu X."/>
            <person name="Cox K."/>
            <person name="Korf I."/>
            <person name="Meyers B.C."/>
            <person name="Michelmore R.W."/>
        </authorList>
    </citation>
    <scope>NUCLEOTIDE SEQUENCE [LARGE SCALE GENOMIC DNA]</scope>
    <source>
        <strain evidence="2">cv. Salinas</strain>
        <tissue evidence="1">Seedlings</tissue>
    </source>
</reference>
<dbReference type="Proteomes" id="UP000235145">
    <property type="component" value="Unassembled WGS sequence"/>
</dbReference>
<keyword evidence="2" id="KW-1185">Reference proteome</keyword>
<evidence type="ECO:0008006" key="3">
    <source>
        <dbReference type="Google" id="ProtNLM"/>
    </source>
</evidence>
<dbReference type="AlphaFoldDB" id="A0A9R1UXI1"/>
<evidence type="ECO:0000313" key="1">
    <source>
        <dbReference type="EMBL" id="KAJ0195358.1"/>
    </source>
</evidence>